<dbReference type="STRING" id="582744.Msip34_0883"/>
<proteinExistence type="predicted"/>
<dbReference type="HOGENOM" id="CLU_1426499_0_0_4"/>
<dbReference type="KEGG" id="mei:Msip34_0883"/>
<dbReference type="RefSeq" id="WP_015829684.1">
    <property type="nucleotide sequence ID" value="NC_012969.1"/>
</dbReference>
<evidence type="ECO:0000313" key="3">
    <source>
        <dbReference type="Proteomes" id="UP000002743"/>
    </source>
</evidence>
<keyword evidence="1" id="KW-0732">Signal</keyword>
<keyword evidence="3" id="KW-1185">Reference proteome</keyword>
<feature type="signal peptide" evidence="1">
    <location>
        <begin position="1"/>
        <end position="25"/>
    </location>
</feature>
<protein>
    <recommendedName>
        <fullName evidence="4">Lipoprotein</fullName>
    </recommendedName>
</protein>
<dbReference type="EMBL" id="CP001674">
    <property type="protein sequence ID" value="ACT50131.1"/>
    <property type="molecule type" value="Genomic_DNA"/>
</dbReference>
<dbReference type="Proteomes" id="UP000002743">
    <property type="component" value="Chromosome"/>
</dbReference>
<accession>C6XC56</accession>
<dbReference type="eggNOG" id="ENOG5032PXE">
    <property type="taxonomic scope" value="Bacteria"/>
</dbReference>
<gene>
    <name evidence="2" type="ordered locus">Msip34_0883</name>
</gene>
<evidence type="ECO:0000313" key="2">
    <source>
        <dbReference type="EMBL" id="ACT50131.1"/>
    </source>
</evidence>
<evidence type="ECO:0000256" key="1">
    <source>
        <dbReference type="SAM" id="SignalP"/>
    </source>
</evidence>
<organism evidence="2 3">
    <name type="scientific">Methylovorus glucosotrophus (strain SIP3-4)</name>
    <dbReference type="NCBI Taxonomy" id="582744"/>
    <lineage>
        <taxon>Bacteria</taxon>
        <taxon>Pseudomonadati</taxon>
        <taxon>Pseudomonadota</taxon>
        <taxon>Betaproteobacteria</taxon>
        <taxon>Nitrosomonadales</taxon>
        <taxon>Methylophilaceae</taxon>
        <taxon>Methylovorus</taxon>
    </lineage>
</organism>
<sequence precursor="true">MKTTALYAGLTRAALPLFTALLLNACAPVSTKPQAPVTESATTHHEHSGKTEVKAETPVVNNNALLEYAQYFTDLPADTQKKEVAILSTSNGKEKLPLLTRSKLAIAYALPSSKTRDSQKAQILLDELLTEKTLSADEKNLFGLLRDFVGENLRLVSRVRDEQKRADTAQTGMMNLQKKLDDLKDIEKTMIDRDQGPKK</sequence>
<feature type="chain" id="PRO_5002973725" description="Lipoprotein" evidence="1">
    <location>
        <begin position="26"/>
        <end position="199"/>
    </location>
</feature>
<reference evidence="2 3" key="2">
    <citation type="journal article" date="2011" name="J. Bacteriol.">
        <title>Genomes of three methylotrophs from a single niche uncover genetic and metabolic divergence of Methylophilaceae.</title>
        <authorList>
            <person name="Lapidus A."/>
            <person name="Clum A."/>
            <person name="Labutti K."/>
            <person name="Kaluzhnaya M.G."/>
            <person name="Lim S."/>
            <person name="Beck D.A."/>
            <person name="Glavina Del Rio T."/>
            <person name="Nolan M."/>
            <person name="Mavromatis K."/>
            <person name="Huntemann M."/>
            <person name="Lucas S."/>
            <person name="Lidstrom M.E."/>
            <person name="Ivanova N."/>
            <person name="Chistoserdova L."/>
        </authorList>
    </citation>
    <scope>NUCLEOTIDE SEQUENCE [LARGE SCALE GENOMIC DNA]</scope>
    <source>
        <strain evidence="2 3">SIP3-4</strain>
    </source>
</reference>
<evidence type="ECO:0008006" key="4">
    <source>
        <dbReference type="Google" id="ProtNLM"/>
    </source>
</evidence>
<reference evidence="3" key="1">
    <citation type="submission" date="2009-07" db="EMBL/GenBank/DDBJ databases">
        <title>Complete sequence of chromosome of Methylovorus sp. SIP3-4.</title>
        <authorList>
            <person name="Lucas S."/>
            <person name="Copeland A."/>
            <person name="Lapidus A."/>
            <person name="Glavina del Rio T."/>
            <person name="Tice H."/>
            <person name="Bruce D."/>
            <person name="Goodwin L."/>
            <person name="Pitluck S."/>
            <person name="Clum A."/>
            <person name="Larimer F."/>
            <person name="Land M."/>
            <person name="Hauser L."/>
            <person name="Kyrpides N."/>
            <person name="Mikhailova N."/>
            <person name="Kayluzhnaya M."/>
            <person name="Chistoserdova L."/>
        </authorList>
    </citation>
    <scope>NUCLEOTIDE SEQUENCE [LARGE SCALE GENOMIC DNA]</scope>
    <source>
        <strain evidence="3">SIP3-4</strain>
    </source>
</reference>
<dbReference type="AlphaFoldDB" id="C6XC56"/>
<name>C6XC56_METGS</name>